<reference evidence="3 4" key="1">
    <citation type="journal article" date="2010" name="Genome Biol. Evol.">
        <title>The sequence of a 1.8-mb bacterial linear plasmid reveals a rich evolutionary reservoir of secondary metabolic pathways.</title>
        <authorList>
            <person name="Medema M.H."/>
            <person name="Trefzer A."/>
            <person name="Kovalchuk A."/>
            <person name="van den Berg M."/>
            <person name="Mueller U."/>
            <person name="Heijne W."/>
            <person name="Wu L."/>
            <person name="Alam M.T."/>
            <person name="Ronning C.M."/>
            <person name="Nierman W.C."/>
            <person name="Bovenberg R.A.L."/>
            <person name="Breitling R."/>
            <person name="Takano E."/>
        </authorList>
    </citation>
    <scope>NUCLEOTIDE SEQUENCE [LARGE SCALE GENOMIC DNA]</scope>
    <source>
        <strain evidence="4">ATCC 27064 / DSM 738 / JCM 4710 / NBRC 13307 / NCIMB 12785 / NRRL 3585 / VKM Ac-602</strain>
    </source>
</reference>
<evidence type="ECO:0000313" key="4">
    <source>
        <dbReference type="Proteomes" id="UP000002357"/>
    </source>
</evidence>
<feature type="signal peptide" evidence="2">
    <location>
        <begin position="1"/>
        <end position="29"/>
    </location>
</feature>
<feature type="compositionally biased region" description="Low complexity" evidence="1">
    <location>
        <begin position="220"/>
        <end position="241"/>
    </location>
</feature>
<feature type="region of interest" description="Disordered" evidence="1">
    <location>
        <begin position="200"/>
        <end position="257"/>
    </location>
</feature>
<dbReference type="GeneID" id="93727924"/>
<dbReference type="KEGG" id="sclf:BB341_00110"/>
<dbReference type="RefSeq" id="WP_003962843.1">
    <property type="nucleotide sequence ID" value="NZ_CM000913.1"/>
</dbReference>
<evidence type="ECO:0000256" key="1">
    <source>
        <dbReference type="SAM" id="MobiDB-lite"/>
    </source>
</evidence>
<feature type="compositionally biased region" description="Acidic residues" evidence="1">
    <location>
        <begin position="102"/>
        <end position="122"/>
    </location>
</feature>
<accession>E2Q2Q2</accession>
<sequence length="278" mass="26840">MRFAPLARALVPSALCATVVIGVTGPAAAAPVPAFPPDAGAEQTDAPAATDGVPDFVAELLAQIAAAQGGAMPAGQSSPDLAGLPGALAGLDEGLIQSPLNGDDDDDDDDDDDGDDDDGDEDDALAAFRAELDRLVAQVVADAQAPSTQDLPMPQDALASALASMTGNGAAPAPAAPAAQLSPSALGSLPLLGALGQSGQPGQMGQLGPMGQLAPAAQTSPSALGSLPLLGALGQSGQPGQMGQLGQAPGAQTSPSALGSIPLLGEITQLIQAVSAGT</sequence>
<gene>
    <name evidence="3" type="ORF">SCLAV_5696</name>
</gene>
<feature type="chain" id="PRO_5003162573" evidence="2">
    <location>
        <begin position="30"/>
        <end position="278"/>
    </location>
</feature>
<feature type="compositionally biased region" description="Low complexity" evidence="1">
    <location>
        <begin position="200"/>
        <end position="213"/>
    </location>
</feature>
<keyword evidence="4" id="KW-1185">Reference proteome</keyword>
<evidence type="ECO:0000256" key="2">
    <source>
        <dbReference type="SAM" id="SignalP"/>
    </source>
</evidence>
<name>E2Q2Q2_STRCL</name>
<protein>
    <submittedName>
        <fullName evidence="3">MSP1_C domain-containing protein</fullName>
    </submittedName>
</protein>
<feature type="region of interest" description="Disordered" evidence="1">
    <location>
        <begin position="94"/>
        <end position="122"/>
    </location>
</feature>
<dbReference type="Proteomes" id="UP000002357">
    <property type="component" value="Chromosome"/>
</dbReference>
<dbReference type="EMBL" id="CM000913">
    <property type="protein sequence ID" value="EFG10763.1"/>
    <property type="molecule type" value="Genomic_DNA"/>
</dbReference>
<dbReference type="AlphaFoldDB" id="E2Q2Q2"/>
<evidence type="ECO:0000313" key="3">
    <source>
        <dbReference type="EMBL" id="EFG10763.1"/>
    </source>
</evidence>
<proteinExistence type="predicted"/>
<keyword evidence="2" id="KW-0732">Signal</keyword>
<organism evidence="3 4">
    <name type="scientific">Streptomyces clavuligerus</name>
    <dbReference type="NCBI Taxonomy" id="1901"/>
    <lineage>
        <taxon>Bacteria</taxon>
        <taxon>Bacillati</taxon>
        <taxon>Actinomycetota</taxon>
        <taxon>Actinomycetes</taxon>
        <taxon>Kitasatosporales</taxon>
        <taxon>Streptomycetaceae</taxon>
        <taxon>Streptomyces</taxon>
    </lineage>
</organism>